<evidence type="ECO:0000256" key="10">
    <source>
        <dbReference type="ARBA" id="ARBA00022840"/>
    </source>
</evidence>
<dbReference type="InterPro" id="IPR014013">
    <property type="entry name" value="Helic_SF1/SF2_ATP-bd_DinG/Rad3"/>
</dbReference>
<dbReference type="STRING" id="136037.A0A067QIR7"/>
<evidence type="ECO:0000256" key="9">
    <source>
        <dbReference type="ARBA" id="ARBA00022806"/>
    </source>
</evidence>
<dbReference type="Gene3D" id="3.40.50.300">
    <property type="entry name" value="P-loop containing nucleotide triphosphate hydrolases"/>
    <property type="match status" value="2"/>
</dbReference>
<dbReference type="Pfam" id="PF06733">
    <property type="entry name" value="DEAD_2"/>
    <property type="match status" value="1"/>
</dbReference>
<evidence type="ECO:0000256" key="7">
    <source>
        <dbReference type="ARBA" id="ARBA00022763"/>
    </source>
</evidence>
<proteinExistence type="inferred from homology"/>
<dbReference type="InterPro" id="IPR010614">
    <property type="entry name" value="RAD3-like_helicase_DEAD"/>
</dbReference>
<dbReference type="InterPro" id="IPR045028">
    <property type="entry name" value="DinG/Rad3-like"/>
</dbReference>
<dbReference type="Pfam" id="PF13307">
    <property type="entry name" value="Helicase_C_2"/>
    <property type="match status" value="1"/>
</dbReference>
<comment type="cofactor">
    <cofactor evidence="1">
        <name>[4Fe-4S] cluster</name>
        <dbReference type="ChEBI" id="CHEBI:49883"/>
    </cofactor>
</comment>
<dbReference type="GO" id="GO:1990918">
    <property type="term" value="P:double-strand break repair involved in meiotic recombination"/>
    <property type="evidence" value="ECO:0007669"/>
    <property type="project" value="TreeGrafter"/>
</dbReference>
<dbReference type="InterPro" id="IPR013020">
    <property type="entry name" value="Rad3/Chl1-like"/>
</dbReference>
<keyword evidence="15" id="KW-0539">Nucleus</keyword>
<dbReference type="InterPro" id="IPR006554">
    <property type="entry name" value="Helicase-like_DEXD_c2"/>
</dbReference>
<keyword evidence="13" id="KW-0234">DNA repair</keyword>
<feature type="region of interest" description="Disordered" evidence="19">
    <location>
        <begin position="1"/>
        <end position="41"/>
    </location>
</feature>
<evidence type="ECO:0000256" key="17">
    <source>
        <dbReference type="ARBA" id="ARBA00048954"/>
    </source>
</evidence>
<dbReference type="GO" id="GO:0003677">
    <property type="term" value="F:DNA binding"/>
    <property type="evidence" value="ECO:0007669"/>
    <property type="project" value="InterPro"/>
</dbReference>
<dbReference type="GO" id="GO:0005524">
    <property type="term" value="F:ATP binding"/>
    <property type="evidence" value="ECO:0007669"/>
    <property type="project" value="UniProtKB-KW"/>
</dbReference>
<keyword evidence="4" id="KW-0004">4Fe-4S</keyword>
<dbReference type="OMA" id="FSNDNAR"/>
<evidence type="ECO:0000256" key="13">
    <source>
        <dbReference type="ARBA" id="ARBA00023204"/>
    </source>
</evidence>
<organism evidence="21 22">
    <name type="scientific">Zootermopsis nevadensis</name>
    <name type="common">Dampwood termite</name>
    <dbReference type="NCBI Taxonomy" id="136037"/>
    <lineage>
        <taxon>Eukaryota</taxon>
        <taxon>Metazoa</taxon>
        <taxon>Ecdysozoa</taxon>
        <taxon>Arthropoda</taxon>
        <taxon>Hexapoda</taxon>
        <taxon>Insecta</taxon>
        <taxon>Pterygota</taxon>
        <taxon>Neoptera</taxon>
        <taxon>Polyneoptera</taxon>
        <taxon>Dictyoptera</taxon>
        <taxon>Blattodea</taxon>
        <taxon>Blattoidea</taxon>
        <taxon>Termitoidae</taxon>
        <taxon>Termopsidae</taxon>
        <taxon>Zootermopsis</taxon>
    </lineage>
</organism>
<keyword evidence="6" id="KW-0547">Nucleotide-binding</keyword>
<evidence type="ECO:0000256" key="8">
    <source>
        <dbReference type="ARBA" id="ARBA00022801"/>
    </source>
</evidence>
<evidence type="ECO:0000256" key="6">
    <source>
        <dbReference type="ARBA" id="ARBA00022741"/>
    </source>
</evidence>
<evidence type="ECO:0000259" key="20">
    <source>
        <dbReference type="PROSITE" id="PS51193"/>
    </source>
</evidence>
<sequence length="730" mass="82948">MDDFQPKKFVKKMEGTKLQSHNEESTTEAEGGADGSTPSDTVTVDTSWLSTQCGCVQTEEVPRAPKIFYCSRTHQQIKQVVRELRKSVYKDVKMTILSSREHTCIQIPWSGHKFKNKTEMCHTLLDPIEGYGCMYKNNHMSSHAALENCKMVSPWDVEDLVQAGHRVKSCPYFASRDLVDTADIVFCPYVYLIDPKIRNMMKLQLRGAVILLDEAHNIEDSCRDAASCSVLYDDIFQSMEDCKRVASMGILPEIHDSLAAFLSNLMTWMSQKIRFAEMYQTDKEKIDASTWGGAIAVASFEEHNVNLESILEFKKFTVEAVAATNSDENIMQTKASYEQHGVQKATVFVLEGLSLAFGLMYDNNMEHIWDYYVVVGRNPIVGSSFEKDVLPSGWSNASGSPRLIAEDVPHSDWGHYLNFLCMNPGVIFQPIADVVRSIVLTSGTLAPLETFTSELSTTFTNELQALHIIDENRLWVGSLGSGPRGRELQVSYQHTSLSDFRQELGNTILEVCKVIPYGVLCFLPSYGLLEALRQHWLMSGIWKELEVHKEVLCEMRGNKDFLPTIQAYYDSVRHCELGMGKGPLLFAIMRGKVSEGLDFADNRARGVITVGIPYPHLYDIQVGLKRKYNDANVKRGLKSGSQWYETQAYRALNQALGRCIRHKNDWGALIIIDKRFMTVEKHVQGLSKWIRRKVQFFPTFEKFHFSLRNFVQYHNPVVPEESQLNHQNDN</sequence>
<evidence type="ECO:0000256" key="11">
    <source>
        <dbReference type="ARBA" id="ARBA00023004"/>
    </source>
</evidence>
<evidence type="ECO:0000256" key="14">
    <source>
        <dbReference type="ARBA" id="ARBA00023235"/>
    </source>
</evidence>
<dbReference type="CDD" id="cd18788">
    <property type="entry name" value="SF2_C_XPD"/>
    <property type="match status" value="1"/>
</dbReference>
<dbReference type="PANTHER" id="PTHR11472">
    <property type="entry name" value="DNA REPAIR DEAD HELICASE RAD3/XP-D SUBFAMILY MEMBER"/>
    <property type="match status" value="1"/>
</dbReference>
<dbReference type="SUPFAM" id="SSF52540">
    <property type="entry name" value="P-loop containing nucleoside triphosphate hydrolases"/>
    <property type="match status" value="1"/>
</dbReference>
<keyword evidence="9" id="KW-0347">Helicase</keyword>
<keyword evidence="7" id="KW-0227">DNA damage</keyword>
<keyword evidence="22" id="KW-1185">Reference proteome</keyword>
<evidence type="ECO:0000313" key="22">
    <source>
        <dbReference type="Proteomes" id="UP000027135"/>
    </source>
</evidence>
<evidence type="ECO:0000256" key="12">
    <source>
        <dbReference type="ARBA" id="ARBA00023014"/>
    </source>
</evidence>
<feature type="compositionally biased region" description="Basic and acidic residues" evidence="19">
    <location>
        <begin position="1"/>
        <end position="24"/>
    </location>
</feature>
<keyword evidence="12" id="KW-0411">Iron-sulfur</keyword>
<dbReference type="PANTHER" id="PTHR11472:SF47">
    <property type="entry name" value="FANCONI ANEMIA GROUP J PROTEIN"/>
    <property type="match status" value="1"/>
</dbReference>
<evidence type="ECO:0000256" key="4">
    <source>
        <dbReference type="ARBA" id="ARBA00022485"/>
    </source>
</evidence>
<comment type="catalytic activity">
    <reaction evidence="17">
        <text>ATP + H2O = ADP + phosphate + H(+)</text>
        <dbReference type="Rhea" id="RHEA:13065"/>
        <dbReference type="ChEBI" id="CHEBI:15377"/>
        <dbReference type="ChEBI" id="CHEBI:15378"/>
        <dbReference type="ChEBI" id="CHEBI:30616"/>
        <dbReference type="ChEBI" id="CHEBI:43474"/>
        <dbReference type="ChEBI" id="CHEBI:456216"/>
        <dbReference type="EC" id="5.6.2.3"/>
    </reaction>
</comment>
<dbReference type="eggNOG" id="KOG1132">
    <property type="taxonomic scope" value="Eukaryota"/>
</dbReference>
<dbReference type="InterPro" id="IPR027417">
    <property type="entry name" value="P-loop_NTPase"/>
</dbReference>
<dbReference type="GO" id="GO:0005634">
    <property type="term" value="C:nucleus"/>
    <property type="evidence" value="ECO:0007669"/>
    <property type="project" value="UniProtKB-SubCell"/>
</dbReference>
<dbReference type="Proteomes" id="UP000027135">
    <property type="component" value="Unassembled WGS sequence"/>
</dbReference>
<protein>
    <recommendedName>
        <fullName evidence="16">DNA 5'-3' helicase</fullName>
        <ecNumber evidence="16">5.6.2.3</ecNumber>
    </recommendedName>
    <alternativeName>
        <fullName evidence="18">DNA 5'-3' helicase FANCJ</fullName>
    </alternativeName>
</protein>
<keyword evidence="14" id="KW-0413">Isomerase</keyword>
<name>A0A067QIR7_ZOONE</name>
<evidence type="ECO:0000256" key="1">
    <source>
        <dbReference type="ARBA" id="ARBA00001966"/>
    </source>
</evidence>
<evidence type="ECO:0000256" key="18">
    <source>
        <dbReference type="ARBA" id="ARBA00082714"/>
    </source>
</evidence>
<keyword evidence="8" id="KW-0378">Hydrolase</keyword>
<dbReference type="InterPro" id="IPR006555">
    <property type="entry name" value="ATP-dep_Helicase_C"/>
</dbReference>
<dbReference type="InParanoid" id="A0A067QIR7"/>
<evidence type="ECO:0000256" key="15">
    <source>
        <dbReference type="ARBA" id="ARBA00023242"/>
    </source>
</evidence>
<keyword evidence="5" id="KW-0479">Metal-binding</keyword>
<evidence type="ECO:0000256" key="5">
    <source>
        <dbReference type="ARBA" id="ARBA00022723"/>
    </source>
</evidence>
<evidence type="ECO:0000256" key="2">
    <source>
        <dbReference type="ARBA" id="ARBA00004123"/>
    </source>
</evidence>
<dbReference type="GO" id="GO:0043139">
    <property type="term" value="F:5'-3' DNA helicase activity"/>
    <property type="evidence" value="ECO:0007669"/>
    <property type="project" value="UniProtKB-EC"/>
</dbReference>
<dbReference type="AlphaFoldDB" id="A0A067QIR7"/>
<dbReference type="SMART" id="SM00491">
    <property type="entry name" value="HELICc2"/>
    <property type="match status" value="1"/>
</dbReference>
<dbReference type="EMBL" id="KK853319">
    <property type="protein sequence ID" value="KDR08569.1"/>
    <property type="molecule type" value="Genomic_DNA"/>
</dbReference>
<dbReference type="NCBIfam" id="TIGR00604">
    <property type="entry name" value="rad3"/>
    <property type="match status" value="1"/>
</dbReference>
<feature type="domain" description="Helicase ATP-binding" evidence="20">
    <location>
        <begin position="1"/>
        <end position="290"/>
    </location>
</feature>
<dbReference type="GO" id="GO:0051539">
    <property type="term" value="F:4 iron, 4 sulfur cluster binding"/>
    <property type="evidence" value="ECO:0007669"/>
    <property type="project" value="UniProtKB-KW"/>
</dbReference>
<dbReference type="SMART" id="SM00488">
    <property type="entry name" value="DEXDc2"/>
    <property type="match status" value="1"/>
</dbReference>
<evidence type="ECO:0000256" key="16">
    <source>
        <dbReference type="ARBA" id="ARBA00044969"/>
    </source>
</evidence>
<keyword evidence="11" id="KW-0408">Iron</keyword>
<dbReference type="EC" id="5.6.2.3" evidence="16"/>
<dbReference type="GO" id="GO:0046872">
    <property type="term" value="F:metal ion binding"/>
    <property type="evidence" value="ECO:0007669"/>
    <property type="project" value="UniProtKB-KW"/>
</dbReference>
<evidence type="ECO:0000256" key="19">
    <source>
        <dbReference type="SAM" id="MobiDB-lite"/>
    </source>
</evidence>
<accession>A0A067QIR7</accession>
<gene>
    <name evidence="21" type="ORF">L798_01364</name>
</gene>
<reference evidence="21 22" key="1">
    <citation type="journal article" date="2014" name="Nat. Commun.">
        <title>Molecular traces of alternative social organization in a termite genome.</title>
        <authorList>
            <person name="Terrapon N."/>
            <person name="Li C."/>
            <person name="Robertson H.M."/>
            <person name="Ji L."/>
            <person name="Meng X."/>
            <person name="Booth W."/>
            <person name="Chen Z."/>
            <person name="Childers C.P."/>
            <person name="Glastad K.M."/>
            <person name="Gokhale K."/>
            <person name="Gowin J."/>
            <person name="Gronenberg W."/>
            <person name="Hermansen R.A."/>
            <person name="Hu H."/>
            <person name="Hunt B.G."/>
            <person name="Huylmans A.K."/>
            <person name="Khalil S.M."/>
            <person name="Mitchell R.D."/>
            <person name="Munoz-Torres M.C."/>
            <person name="Mustard J.A."/>
            <person name="Pan H."/>
            <person name="Reese J.T."/>
            <person name="Scharf M.E."/>
            <person name="Sun F."/>
            <person name="Vogel H."/>
            <person name="Xiao J."/>
            <person name="Yang W."/>
            <person name="Yang Z."/>
            <person name="Yang Z."/>
            <person name="Zhou J."/>
            <person name="Zhu J."/>
            <person name="Brent C.S."/>
            <person name="Elsik C.G."/>
            <person name="Goodisman M.A."/>
            <person name="Liberles D.A."/>
            <person name="Roe R.M."/>
            <person name="Vargo E.L."/>
            <person name="Vilcinskas A."/>
            <person name="Wang J."/>
            <person name="Bornberg-Bauer E."/>
            <person name="Korb J."/>
            <person name="Zhang G."/>
            <person name="Liebig J."/>
        </authorList>
    </citation>
    <scope>NUCLEOTIDE SEQUENCE [LARGE SCALE GENOMIC DNA]</scope>
    <source>
        <tissue evidence="21">Whole organism</tissue>
    </source>
</reference>
<keyword evidence="10" id="KW-0067">ATP-binding</keyword>
<evidence type="ECO:0000256" key="3">
    <source>
        <dbReference type="ARBA" id="ARBA00008792"/>
    </source>
</evidence>
<dbReference type="PROSITE" id="PS51193">
    <property type="entry name" value="HELICASE_ATP_BIND_2"/>
    <property type="match status" value="1"/>
</dbReference>
<dbReference type="GO" id="GO:0006289">
    <property type="term" value="P:nucleotide-excision repair"/>
    <property type="evidence" value="ECO:0007669"/>
    <property type="project" value="TreeGrafter"/>
</dbReference>
<dbReference type="FunFam" id="3.40.50.300:FF:000731">
    <property type="entry name" value="Fanconi anemia group J protein homolog"/>
    <property type="match status" value="1"/>
</dbReference>
<evidence type="ECO:0000313" key="21">
    <source>
        <dbReference type="EMBL" id="KDR08569.1"/>
    </source>
</evidence>
<comment type="subcellular location">
    <subcellularLocation>
        <location evidence="2">Nucleus</location>
    </subcellularLocation>
</comment>
<dbReference type="GO" id="GO:0016818">
    <property type="term" value="F:hydrolase activity, acting on acid anhydrides, in phosphorus-containing anhydrides"/>
    <property type="evidence" value="ECO:0007669"/>
    <property type="project" value="InterPro"/>
</dbReference>
<comment type="similarity">
    <text evidence="3">Belongs to the DEAD box helicase family. DEAH subfamily.</text>
</comment>